<organism evidence="8 9">
    <name type="scientific">Phytophthora pseudosyringae</name>
    <dbReference type="NCBI Taxonomy" id="221518"/>
    <lineage>
        <taxon>Eukaryota</taxon>
        <taxon>Sar</taxon>
        <taxon>Stramenopiles</taxon>
        <taxon>Oomycota</taxon>
        <taxon>Peronosporomycetes</taxon>
        <taxon>Peronosporales</taxon>
        <taxon>Peronosporaceae</taxon>
        <taxon>Phytophthora</taxon>
    </lineage>
</organism>
<accession>A0A8T1W7D0</accession>
<evidence type="ECO:0000256" key="2">
    <source>
        <dbReference type="ARBA" id="ARBA00004613"/>
    </source>
</evidence>
<evidence type="ECO:0000256" key="1">
    <source>
        <dbReference type="ARBA" id="ARBA00004340"/>
    </source>
</evidence>
<protein>
    <recommendedName>
        <fullName evidence="7">RxLR effector PexRD54 WY domain-containing protein</fullName>
    </recommendedName>
</protein>
<gene>
    <name evidence="8" type="ORF">PHYPSEUDO_010823</name>
</gene>
<comment type="caution">
    <text evidence="8">The sequence shown here is derived from an EMBL/GenBank/DDBJ whole genome shotgun (WGS) entry which is preliminary data.</text>
</comment>
<evidence type="ECO:0000256" key="4">
    <source>
        <dbReference type="ARBA" id="ARBA00022525"/>
    </source>
</evidence>
<dbReference type="OrthoDB" id="112923at2759"/>
<dbReference type="AlphaFoldDB" id="A0A8T1W7D0"/>
<sequence>MKLFNKENPTKKTSVIATLTAHYGDDGLAKIVEGAKQVRSSAALAKRVQAEQVQRWLVDGKTPTDVFALLKLDAAGAGLFTQPQVVTWAKYLDDFNKANPESATTLFSFLKTRYKEEPLVHMLLAAKKVPSTDKIAVRIQAEQTNLWLAMKKEPADVFKLLKLDDVGLPLLKSSLFDAWVKYTDDFRKEYFGTKLTTISILREFYRDDVLATMILTASKSSSTSTSDLAKRLYTEQLRNWYLSKFAPEHVFKLLRLGTADVPLFENQLFNVWTKFMVYFGDLRPKEDISLLTVLMKVCSERDVSKVLVAAWDAPRTKPLATKLLGAQLDRWLVAQRDPVEVFFLLHVEGAAAKDVRKLLYNKYRQSFNQLRRAPVRNKA</sequence>
<dbReference type="Pfam" id="PF22748">
    <property type="entry name" value="PexRD54_WY"/>
    <property type="match status" value="2"/>
</dbReference>
<proteinExistence type="inferred from homology"/>
<evidence type="ECO:0000259" key="7">
    <source>
        <dbReference type="Pfam" id="PF22748"/>
    </source>
</evidence>
<evidence type="ECO:0000256" key="5">
    <source>
        <dbReference type="ARBA" id="ARBA00022729"/>
    </source>
</evidence>
<evidence type="ECO:0000313" key="8">
    <source>
        <dbReference type="EMBL" id="KAG7389265.1"/>
    </source>
</evidence>
<comment type="subcellular location">
    <subcellularLocation>
        <location evidence="1">Host cell</location>
    </subcellularLocation>
    <subcellularLocation>
        <location evidence="2">Secreted</location>
    </subcellularLocation>
</comment>
<keyword evidence="9" id="KW-1185">Reference proteome</keyword>
<keyword evidence="4" id="KW-0964">Secreted</keyword>
<dbReference type="GO" id="GO:0043657">
    <property type="term" value="C:host cell"/>
    <property type="evidence" value="ECO:0007669"/>
    <property type="project" value="UniProtKB-SubCell"/>
</dbReference>
<dbReference type="GO" id="GO:0005576">
    <property type="term" value="C:extracellular region"/>
    <property type="evidence" value="ECO:0007669"/>
    <property type="project" value="UniProtKB-SubCell"/>
</dbReference>
<evidence type="ECO:0000313" key="9">
    <source>
        <dbReference type="Proteomes" id="UP000694044"/>
    </source>
</evidence>
<dbReference type="EMBL" id="JAGDFM010000047">
    <property type="protein sequence ID" value="KAG7389265.1"/>
    <property type="molecule type" value="Genomic_DNA"/>
</dbReference>
<dbReference type="Proteomes" id="UP000694044">
    <property type="component" value="Unassembled WGS sequence"/>
</dbReference>
<comment type="similarity">
    <text evidence="3">Belongs to the RxLR effector family.</text>
</comment>
<evidence type="ECO:0000256" key="6">
    <source>
        <dbReference type="ARBA" id="ARBA00023026"/>
    </source>
</evidence>
<name>A0A8T1W7D0_9STRA</name>
<dbReference type="InterPro" id="IPR054463">
    <property type="entry name" value="PexRD54_WY"/>
</dbReference>
<feature type="domain" description="RxLR effector PexRD54 WY" evidence="7">
    <location>
        <begin position="142"/>
        <end position="182"/>
    </location>
</feature>
<evidence type="ECO:0000256" key="3">
    <source>
        <dbReference type="ARBA" id="ARBA00010400"/>
    </source>
</evidence>
<keyword evidence="5" id="KW-0732">Signal</keyword>
<keyword evidence="6" id="KW-0843">Virulence</keyword>
<feature type="domain" description="RxLR effector PexRD54 WY" evidence="7">
    <location>
        <begin position="51"/>
        <end position="91"/>
    </location>
</feature>
<reference evidence="8" key="1">
    <citation type="submission" date="2021-02" db="EMBL/GenBank/DDBJ databases">
        <authorList>
            <person name="Palmer J.M."/>
        </authorList>
    </citation>
    <scope>NUCLEOTIDE SEQUENCE</scope>
    <source>
        <strain evidence="8">SCRP734</strain>
    </source>
</reference>